<name>A0A9W6SGD2_9ACTN</name>
<keyword evidence="3 6" id="KW-0238">DNA-binding</keyword>
<dbReference type="SMART" id="SM00028">
    <property type="entry name" value="TPR"/>
    <property type="match status" value="4"/>
</dbReference>
<dbReference type="RefSeq" id="WP_285660745.1">
    <property type="nucleotide sequence ID" value="NZ_BSTX01000001.1"/>
</dbReference>
<dbReference type="InterPro" id="IPR049945">
    <property type="entry name" value="AAA_22"/>
</dbReference>
<evidence type="ECO:0000256" key="5">
    <source>
        <dbReference type="PROSITE-ProRule" id="PRU00339"/>
    </source>
</evidence>
<comment type="caution">
    <text evidence="8">The sequence shown here is derived from an EMBL/GenBank/DDBJ whole genome shotgun (WGS) entry which is preliminary data.</text>
</comment>
<evidence type="ECO:0000256" key="6">
    <source>
        <dbReference type="PROSITE-ProRule" id="PRU01091"/>
    </source>
</evidence>
<proteinExistence type="inferred from homology"/>
<dbReference type="InterPro" id="IPR005158">
    <property type="entry name" value="BTAD"/>
</dbReference>
<dbReference type="PANTHER" id="PTHR35807">
    <property type="entry name" value="TRANSCRIPTIONAL REGULATOR REDD-RELATED"/>
    <property type="match status" value="1"/>
</dbReference>
<dbReference type="Gene3D" id="3.40.50.300">
    <property type="entry name" value="P-loop containing nucleotide triphosphate hydrolases"/>
    <property type="match status" value="1"/>
</dbReference>
<dbReference type="InterPro" id="IPR011990">
    <property type="entry name" value="TPR-like_helical_dom_sf"/>
</dbReference>
<dbReference type="CDD" id="cd15831">
    <property type="entry name" value="BTAD"/>
    <property type="match status" value="1"/>
</dbReference>
<reference evidence="8" key="1">
    <citation type="submission" date="2023-03" db="EMBL/GenBank/DDBJ databases">
        <title>Actinorhabdospora filicis NBRC 111898.</title>
        <authorList>
            <person name="Ichikawa N."/>
            <person name="Sato H."/>
            <person name="Tonouchi N."/>
        </authorList>
    </citation>
    <scope>NUCLEOTIDE SEQUENCE</scope>
    <source>
        <strain evidence="8">NBRC 111898</strain>
    </source>
</reference>
<dbReference type="Gene3D" id="1.10.10.10">
    <property type="entry name" value="Winged helix-like DNA-binding domain superfamily/Winged helix DNA-binding domain"/>
    <property type="match status" value="1"/>
</dbReference>
<gene>
    <name evidence="8" type="ORF">Afil01_03140</name>
</gene>
<feature type="DNA-binding region" description="OmpR/PhoB-type" evidence="6">
    <location>
        <begin position="1"/>
        <end position="113"/>
    </location>
</feature>
<dbReference type="Pfam" id="PF13424">
    <property type="entry name" value="TPR_12"/>
    <property type="match status" value="3"/>
</dbReference>
<keyword evidence="2" id="KW-0805">Transcription regulation</keyword>
<dbReference type="GO" id="GO:0003677">
    <property type="term" value="F:DNA binding"/>
    <property type="evidence" value="ECO:0007669"/>
    <property type="project" value="UniProtKB-UniRule"/>
</dbReference>
<dbReference type="InterPro" id="IPR003593">
    <property type="entry name" value="AAA+_ATPase"/>
</dbReference>
<dbReference type="Pfam" id="PF03704">
    <property type="entry name" value="BTAD"/>
    <property type="match status" value="1"/>
</dbReference>
<dbReference type="Proteomes" id="UP001165079">
    <property type="component" value="Unassembled WGS sequence"/>
</dbReference>
<dbReference type="GO" id="GO:0000160">
    <property type="term" value="P:phosphorelay signal transduction system"/>
    <property type="evidence" value="ECO:0007669"/>
    <property type="project" value="InterPro"/>
</dbReference>
<dbReference type="EMBL" id="BSTX01000001">
    <property type="protein sequence ID" value="GLZ75507.1"/>
    <property type="molecule type" value="Genomic_DNA"/>
</dbReference>
<dbReference type="InterPro" id="IPR019734">
    <property type="entry name" value="TPR_rpt"/>
</dbReference>
<dbReference type="PROSITE" id="PS50005">
    <property type="entry name" value="TPR"/>
    <property type="match status" value="1"/>
</dbReference>
<evidence type="ECO:0000256" key="4">
    <source>
        <dbReference type="ARBA" id="ARBA00023163"/>
    </source>
</evidence>
<dbReference type="PROSITE" id="PS51755">
    <property type="entry name" value="OMPR_PHOB"/>
    <property type="match status" value="1"/>
</dbReference>
<feature type="repeat" description="TPR" evidence="5">
    <location>
        <begin position="847"/>
        <end position="880"/>
    </location>
</feature>
<dbReference type="InterPro" id="IPR051677">
    <property type="entry name" value="AfsR-DnrI-RedD_regulator"/>
</dbReference>
<keyword evidence="9" id="KW-1185">Reference proteome</keyword>
<accession>A0A9W6SGD2</accession>
<evidence type="ECO:0000313" key="8">
    <source>
        <dbReference type="EMBL" id="GLZ75507.1"/>
    </source>
</evidence>
<dbReference type="PANTHER" id="PTHR35807:SF1">
    <property type="entry name" value="TRANSCRIPTIONAL REGULATOR REDD"/>
    <property type="match status" value="1"/>
</dbReference>
<dbReference type="InterPro" id="IPR001867">
    <property type="entry name" value="OmpR/PhoB-type_DNA-bd"/>
</dbReference>
<dbReference type="InterPro" id="IPR027417">
    <property type="entry name" value="P-loop_NTPase"/>
</dbReference>
<evidence type="ECO:0000256" key="3">
    <source>
        <dbReference type="ARBA" id="ARBA00023125"/>
    </source>
</evidence>
<dbReference type="PRINTS" id="PR00364">
    <property type="entry name" value="DISEASERSIST"/>
</dbReference>
<protein>
    <submittedName>
        <fullName evidence="8">SARP family transcriptional regulator</fullName>
    </submittedName>
</protein>
<sequence>MRPLYRVLGPLAVDGGDGPVAIPAAKHRVVLAVLLARAGQVVSGDRLIAEVWPDDPPRTARNVLQGYVSHLRRLLPGGGPNWEGFGYRLAFGEGQLDTELFETLRADGERALADGRPGPARDLLTAALGLWRGPAFADVPGGPLIDAEAARLTGQRDAVLSARVDADLALGLHLRLIPELEELTALHPLDEGLHRHLILALYRGGRVADALERYGRLRAALRDGLGIEPGERMRSLHRAVLHRDPALDAPAPGPRLIVGKGERGTPPPRPAQLPPDLAGFVGREEPGDRVAAHLTGRGPDAPAPIAVITGDPGVGKSALAVRVAHRLREEFPDGQLYVDLGATETMPMNPAEVLTQMLGALGVDPRTVPAGFAERSALLRSYLADRSVLVLLDNAMSETQVRPLLPGGRGCAVLITTRRSLPGIGAAVTTRLRPMDTGEAVRLLARGVGAERVRAEPEQAERIAALCDGMPLALGIAAARLAARPHRGIGWFADRLADERRRLDELVIGDRAVRSSLDLSYGALDGADRTALRLLGVPDVPDLAPWLAAAVLDTDLAEAEEQLERLVEARLLDLAPHWRADAPRYRFHHLVRIFAREKAEREESIEALAGAAERAWSACLGVAEQLEPLLPGWLAKLGRGGAPRGRVRGLPVADLAADPAAWFDAERETLIAVVRQSADGGHFDLAWDLATTLVRYFELRGLLTDWERVHRVALVAAHRGGHRAGVACVLRGLGELELRRDRYRNAQHYLTEALEIFRSLSDASAEAEVLRAVSAAHWYAGRFEDSARAARRAGALLHRAGDLTGSAASFCGLASALRMLGRLDAAAVWYRRALTRFEKTGEQAGQATAWAGLGLVHAAEGRAGAAEDAYTRALALAGKSGHRLFEAYARCYLGECLLSVGRADEAAPELAAALEGARGAGDRFGEALSLRALGELDLARGRPDEAAARLADATGIARRLETPALLARVLVSDGDARLRLGDREAARDAWREARDLRARFDLPGRAEITRRLG</sequence>
<organism evidence="8 9">
    <name type="scientific">Actinorhabdospora filicis</name>
    <dbReference type="NCBI Taxonomy" id="1785913"/>
    <lineage>
        <taxon>Bacteria</taxon>
        <taxon>Bacillati</taxon>
        <taxon>Actinomycetota</taxon>
        <taxon>Actinomycetes</taxon>
        <taxon>Micromonosporales</taxon>
        <taxon>Micromonosporaceae</taxon>
        <taxon>Actinorhabdospora</taxon>
    </lineage>
</organism>
<dbReference type="GO" id="GO:0006355">
    <property type="term" value="P:regulation of DNA-templated transcription"/>
    <property type="evidence" value="ECO:0007669"/>
    <property type="project" value="InterPro"/>
</dbReference>
<evidence type="ECO:0000313" key="9">
    <source>
        <dbReference type="Proteomes" id="UP001165079"/>
    </source>
</evidence>
<dbReference type="InterPro" id="IPR036388">
    <property type="entry name" value="WH-like_DNA-bd_sf"/>
</dbReference>
<evidence type="ECO:0000256" key="2">
    <source>
        <dbReference type="ARBA" id="ARBA00023015"/>
    </source>
</evidence>
<keyword evidence="4" id="KW-0804">Transcription</keyword>
<dbReference type="Pfam" id="PF13401">
    <property type="entry name" value="AAA_22"/>
    <property type="match status" value="1"/>
</dbReference>
<evidence type="ECO:0000256" key="1">
    <source>
        <dbReference type="ARBA" id="ARBA00005820"/>
    </source>
</evidence>
<dbReference type="SMART" id="SM00862">
    <property type="entry name" value="Trans_reg_C"/>
    <property type="match status" value="1"/>
</dbReference>
<dbReference type="SUPFAM" id="SSF48452">
    <property type="entry name" value="TPR-like"/>
    <property type="match status" value="3"/>
</dbReference>
<dbReference type="SMART" id="SM00382">
    <property type="entry name" value="AAA"/>
    <property type="match status" value="1"/>
</dbReference>
<dbReference type="Pfam" id="PF00486">
    <property type="entry name" value="Trans_reg_C"/>
    <property type="match status" value="1"/>
</dbReference>
<keyword evidence="5" id="KW-0802">TPR repeat</keyword>
<dbReference type="SUPFAM" id="SSF46894">
    <property type="entry name" value="C-terminal effector domain of the bipartite response regulators"/>
    <property type="match status" value="1"/>
</dbReference>
<dbReference type="InterPro" id="IPR016032">
    <property type="entry name" value="Sig_transdc_resp-reg_C-effctor"/>
</dbReference>
<dbReference type="SMART" id="SM01043">
    <property type="entry name" value="BTAD"/>
    <property type="match status" value="1"/>
</dbReference>
<feature type="domain" description="OmpR/PhoB-type" evidence="7">
    <location>
        <begin position="1"/>
        <end position="113"/>
    </location>
</feature>
<dbReference type="SUPFAM" id="SSF52540">
    <property type="entry name" value="P-loop containing nucleoside triphosphate hydrolases"/>
    <property type="match status" value="1"/>
</dbReference>
<evidence type="ECO:0000259" key="7">
    <source>
        <dbReference type="PROSITE" id="PS51755"/>
    </source>
</evidence>
<comment type="similarity">
    <text evidence="1">Belongs to the AfsR/DnrI/RedD regulatory family.</text>
</comment>
<dbReference type="Gene3D" id="1.25.40.10">
    <property type="entry name" value="Tetratricopeptide repeat domain"/>
    <property type="match status" value="3"/>
</dbReference>
<dbReference type="GO" id="GO:0043531">
    <property type="term" value="F:ADP binding"/>
    <property type="evidence" value="ECO:0007669"/>
    <property type="project" value="InterPro"/>
</dbReference>
<dbReference type="AlphaFoldDB" id="A0A9W6SGD2"/>